<feature type="non-terminal residue" evidence="2">
    <location>
        <position position="70"/>
    </location>
</feature>
<organism evidence="2 3">
    <name type="scientific">Sousa chinensis</name>
    <name type="common">Indo-pacific humpbacked dolphin</name>
    <name type="synonym">Steno chinensis</name>
    <dbReference type="NCBI Taxonomy" id="103600"/>
    <lineage>
        <taxon>Eukaryota</taxon>
        <taxon>Metazoa</taxon>
        <taxon>Chordata</taxon>
        <taxon>Craniata</taxon>
        <taxon>Vertebrata</taxon>
        <taxon>Euteleostomi</taxon>
        <taxon>Mammalia</taxon>
        <taxon>Eutheria</taxon>
        <taxon>Laurasiatheria</taxon>
        <taxon>Artiodactyla</taxon>
        <taxon>Whippomorpha</taxon>
        <taxon>Cetacea</taxon>
        <taxon>Odontoceti</taxon>
        <taxon>Delphinidae</taxon>
        <taxon>Sousa</taxon>
    </lineage>
</organism>
<dbReference type="Pfam" id="PF04218">
    <property type="entry name" value="CENP-B_N"/>
    <property type="match status" value="1"/>
</dbReference>
<sequence>MNRSKCKSSSDVAGTVKKRQEITMETKVKIIERMEQGEKMVDISHSYNMNHSTTGMILKNTDKIMEHVKS</sequence>
<protein>
    <recommendedName>
        <fullName evidence="1">HTH psq-type domain-containing protein</fullName>
    </recommendedName>
</protein>
<accession>A0A484H032</accession>
<comment type="caution">
    <text evidence="2">The sequence shown here is derived from an EMBL/GenBank/DDBJ whole genome shotgun (WGS) entry which is preliminary data.</text>
</comment>
<evidence type="ECO:0000313" key="3">
    <source>
        <dbReference type="Proteomes" id="UP000295264"/>
    </source>
</evidence>
<dbReference type="AlphaFoldDB" id="A0A484H032"/>
<evidence type="ECO:0000259" key="1">
    <source>
        <dbReference type="Pfam" id="PF04218"/>
    </source>
</evidence>
<dbReference type="InterPro" id="IPR007889">
    <property type="entry name" value="HTH_Psq"/>
</dbReference>
<dbReference type="EMBL" id="QWLN02001189">
    <property type="protein sequence ID" value="TEA41514.1"/>
    <property type="molecule type" value="Genomic_DNA"/>
</dbReference>
<dbReference type="Gene3D" id="1.10.10.60">
    <property type="entry name" value="Homeodomain-like"/>
    <property type="match status" value="1"/>
</dbReference>
<name>A0A484H032_SOUCH</name>
<keyword evidence="3" id="KW-1185">Reference proteome</keyword>
<dbReference type="InterPro" id="IPR009057">
    <property type="entry name" value="Homeodomain-like_sf"/>
</dbReference>
<feature type="domain" description="HTH psq-type" evidence="1">
    <location>
        <begin position="17"/>
        <end position="65"/>
    </location>
</feature>
<proteinExistence type="predicted"/>
<evidence type="ECO:0000313" key="2">
    <source>
        <dbReference type="EMBL" id="TEA41514.1"/>
    </source>
</evidence>
<dbReference type="SUPFAM" id="SSF46689">
    <property type="entry name" value="Homeodomain-like"/>
    <property type="match status" value="1"/>
</dbReference>
<dbReference type="GO" id="GO:0003677">
    <property type="term" value="F:DNA binding"/>
    <property type="evidence" value="ECO:0007669"/>
    <property type="project" value="InterPro"/>
</dbReference>
<dbReference type="Proteomes" id="UP000295264">
    <property type="component" value="Unassembled WGS sequence"/>
</dbReference>
<reference evidence="2 3" key="1">
    <citation type="journal article" date="2018" name="Genomics">
        <title>Molecular footprints of inshore aquatic adaptation in Indo-Pacific humpback dolphin (Sousa chinensis).</title>
        <authorList>
            <person name="Ming Y."/>
            <person name="Jian J."/>
            <person name="Yu F."/>
            <person name="Yu X."/>
            <person name="Wang J."/>
            <person name="Liu W."/>
        </authorList>
    </citation>
    <scope>NUCLEOTIDE SEQUENCE [LARGE SCALE GENOMIC DNA]</scope>
    <source>
        <strain evidence="2">MY-2018</strain>
        <tissue evidence="2">Skin</tissue>
    </source>
</reference>
<gene>
    <name evidence="2" type="ORF">DBR06_SOUSAS19510007</name>
</gene>